<proteinExistence type="inferred from homology"/>
<dbReference type="PANTHER" id="PTHR34584:SF1">
    <property type="entry name" value="NA(+)_H(+) ANTIPORTER SUBUNIT E1"/>
    <property type="match status" value="1"/>
</dbReference>
<keyword evidence="4 7" id="KW-0812">Transmembrane</keyword>
<sequence>MKRLLPHPLLALGILLMWLLLTASLSPGQLVLGAIVAVLGSHAMAALQPEDAGIRSVRPIPRLAAIVFADIVRSNVAVARIVLLRDRPERVSGFVRLPLDMRSRYGLTVLACIITATPGTIWVEFDRRANVLVVHVLDLVDPDAWIRETKHRYERPLMEIFG</sequence>
<feature type="transmembrane region" description="Helical" evidence="7">
    <location>
        <begin position="105"/>
        <end position="123"/>
    </location>
</feature>
<dbReference type="NCBIfam" id="NF006520">
    <property type="entry name" value="PRK08965.1-4"/>
    <property type="match status" value="1"/>
</dbReference>
<dbReference type="GO" id="GO:0008324">
    <property type="term" value="F:monoatomic cation transmembrane transporter activity"/>
    <property type="evidence" value="ECO:0007669"/>
    <property type="project" value="InterPro"/>
</dbReference>
<evidence type="ECO:0000256" key="3">
    <source>
        <dbReference type="ARBA" id="ARBA00022475"/>
    </source>
</evidence>
<keyword evidence="6 7" id="KW-0472">Membrane</keyword>
<keyword evidence="5 7" id="KW-1133">Transmembrane helix</keyword>
<keyword evidence="3" id="KW-1003">Cell membrane</keyword>
<gene>
    <name evidence="8" type="ORF">GON01_03625</name>
</gene>
<keyword evidence="9" id="KW-1185">Reference proteome</keyword>
<evidence type="ECO:0000256" key="6">
    <source>
        <dbReference type="ARBA" id="ARBA00023136"/>
    </source>
</evidence>
<dbReference type="PIRSF" id="PIRSF019239">
    <property type="entry name" value="MrpE"/>
    <property type="match status" value="1"/>
</dbReference>
<evidence type="ECO:0000256" key="2">
    <source>
        <dbReference type="ARBA" id="ARBA00006228"/>
    </source>
</evidence>
<evidence type="ECO:0000256" key="1">
    <source>
        <dbReference type="ARBA" id="ARBA00004651"/>
    </source>
</evidence>
<evidence type="ECO:0000313" key="9">
    <source>
        <dbReference type="Proteomes" id="UP000441389"/>
    </source>
</evidence>
<dbReference type="EMBL" id="WQMS01000006">
    <property type="protein sequence ID" value="MVO77028.1"/>
    <property type="molecule type" value="Genomic_DNA"/>
</dbReference>
<dbReference type="NCBIfam" id="NF006518">
    <property type="entry name" value="PRK08965.1-2"/>
    <property type="match status" value="1"/>
</dbReference>
<name>A0A6I4IYN9_9SPHN</name>
<dbReference type="Pfam" id="PF01899">
    <property type="entry name" value="MNHE"/>
    <property type="match status" value="1"/>
</dbReference>
<feature type="transmembrane region" description="Helical" evidence="7">
    <location>
        <begin position="63"/>
        <end position="84"/>
    </location>
</feature>
<dbReference type="GO" id="GO:0005886">
    <property type="term" value="C:plasma membrane"/>
    <property type="evidence" value="ECO:0007669"/>
    <property type="project" value="UniProtKB-SubCell"/>
</dbReference>
<organism evidence="8 9">
    <name type="scientific">Sphingomonas horti</name>
    <dbReference type="NCBI Taxonomy" id="2682842"/>
    <lineage>
        <taxon>Bacteria</taxon>
        <taxon>Pseudomonadati</taxon>
        <taxon>Pseudomonadota</taxon>
        <taxon>Alphaproteobacteria</taxon>
        <taxon>Sphingomonadales</taxon>
        <taxon>Sphingomonadaceae</taxon>
        <taxon>Sphingomonas</taxon>
    </lineage>
</organism>
<accession>A0A6I4IYN9</accession>
<dbReference type="InterPro" id="IPR002758">
    <property type="entry name" value="Cation_antiport_E"/>
</dbReference>
<dbReference type="PANTHER" id="PTHR34584">
    <property type="entry name" value="NA(+)/H(+) ANTIPORTER SUBUNIT E1"/>
    <property type="match status" value="1"/>
</dbReference>
<protein>
    <submittedName>
        <fullName evidence="8">Na+/H+ antiporter subunit E</fullName>
    </submittedName>
</protein>
<evidence type="ECO:0000256" key="4">
    <source>
        <dbReference type="ARBA" id="ARBA00022692"/>
    </source>
</evidence>
<comment type="similarity">
    <text evidence="2">Belongs to the CPA3 antiporters (TC 2.A.63) subunit E family.</text>
</comment>
<comment type="subcellular location">
    <subcellularLocation>
        <location evidence="1">Cell membrane</location>
        <topology evidence="1">Multi-pass membrane protein</topology>
    </subcellularLocation>
</comment>
<dbReference type="RefSeq" id="WP_157026023.1">
    <property type="nucleotide sequence ID" value="NZ_WQMS01000006.1"/>
</dbReference>
<evidence type="ECO:0000256" key="7">
    <source>
        <dbReference type="SAM" id="Phobius"/>
    </source>
</evidence>
<reference evidence="8 9" key="1">
    <citation type="submission" date="2019-12" db="EMBL/GenBank/DDBJ databases">
        <authorList>
            <person name="Huq M.A."/>
        </authorList>
    </citation>
    <scope>NUCLEOTIDE SEQUENCE [LARGE SCALE GENOMIC DNA]</scope>
    <source>
        <strain evidence="8 9">MAH-20</strain>
    </source>
</reference>
<dbReference type="Proteomes" id="UP000441389">
    <property type="component" value="Unassembled WGS sequence"/>
</dbReference>
<evidence type="ECO:0000256" key="5">
    <source>
        <dbReference type="ARBA" id="ARBA00022989"/>
    </source>
</evidence>
<evidence type="ECO:0000313" key="8">
    <source>
        <dbReference type="EMBL" id="MVO77028.1"/>
    </source>
</evidence>
<comment type="caution">
    <text evidence="8">The sequence shown here is derived from an EMBL/GenBank/DDBJ whole genome shotgun (WGS) entry which is preliminary data.</text>
</comment>
<dbReference type="AlphaFoldDB" id="A0A6I4IYN9"/>